<feature type="transmembrane region" description="Helical" evidence="2">
    <location>
        <begin position="48"/>
        <end position="68"/>
    </location>
</feature>
<reference evidence="3 4" key="1">
    <citation type="submission" date="2019-02" db="EMBL/GenBank/DDBJ databases">
        <title>Planctomycetal bacteria perform biofilm scaping via a novel small molecule.</title>
        <authorList>
            <person name="Jeske O."/>
            <person name="Boedeker C."/>
            <person name="Wiegand S."/>
            <person name="Breitling P."/>
            <person name="Kallscheuer N."/>
            <person name="Jogler M."/>
            <person name="Rohde M."/>
            <person name="Petersen J."/>
            <person name="Medema M.H."/>
            <person name="Surup F."/>
            <person name="Jogler C."/>
        </authorList>
    </citation>
    <scope>NUCLEOTIDE SEQUENCE [LARGE SCALE GENOMIC DNA]</scope>
    <source>
        <strain evidence="3 4">Mal15</strain>
    </source>
</reference>
<gene>
    <name evidence="3" type="ORF">Mal15_08450</name>
</gene>
<evidence type="ECO:0000313" key="4">
    <source>
        <dbReference type="Proteomes" id="UP000321353"/>
    </source>
</evidence>
<dbReference type="Proteomes" id="UP000321353">
    <property type="component" value="Chromosome"/>
</dbReference>
<dbReference type="KEGG" id="smam:Mal15_08450"/>
<protein>
    <recommendedName>
        <fullName evidence="5">Transmembrane protein</fullName>
    </recommendedName>
</protein>
<proteinExistence type="predicted"/>
<organism evidence="3 4">
    <name type="scientific">Stieleria maiorica</name>
    <dbReference type="NCBI Taxonomy" id="2795974"/>
    <lineage>
        <taxon>Bacteria</taxon>
        <taxon>Pseudomonadati</taxon>
        <taxon>Planctomycetota</taxon>
        <taxon>Planctomycetia</taxon>
        <taxon>Pirellulales</taxon>
        <taxon>Pirellulaceae</taxon>
        <taxon>Stieleria</taxon>
    </lineage>
</organism>
<keyword evidence="2" id="KW-1133">Transmembrane helix</keyword>
<dbReference type="RefSeq" id="WP_147866571.1">
    <property type="nucleotide sequence ID" value="NZ_CP036264.1"/>
</dbReference>
<keyword evidence="2" id="KW-0472">Membrane</keyword>
<dbReference type="AlphaFoldDB" id="A0A5B9MBA9"/>
<accession>A0A5B9MBA9</accession>
<evidence type="ECO:0008006" key="5">
    <source>
        <dbReference type="Google" id="ProtNLM"/>
    </source>
</evidence>
<keyword evidence="4" id="KW-1185">Reference proteome</keyword>
<name>A0A5B9MBA9_9BACT</name>
<sequence length="187" mass="21220">MPQKRESESGAEPKFNRRESDRTGQQRGVQAGGRRKTDRAAALPRSNFARYAIVCSFLFSTGLIAWAFTLPFRSGAGRGDGRGLGATQATLTDLEYEARLTADQYVDYTRDLDRRLLSRVRDKNRPTRSGLTKRELHQKWSEGVEKRKQQFHQMLKDSGEESIKEGTIEWQTLQDLQKVISDAPAEA</sequence>
<evidence type="ECO:0000313" key="3">
    <source>
        <dbReference type="EMBL" id="QEF96815.1"/>
    </source>
</evidence>
<dbReference type="EMBL" id="CP036264">
    <property type="protein sequence ID" value="QEF96815.1"/>
    <property type="molecule type" value="Genomic_DNA"/>
</dbReference>
<feature type="region of interest" description="Disordered" evidence="1">
    <location>
        <begin position="1"/>
        <end position="40"/>
    </location>
</feature>
<evidence type="ECO:0000256" key="1">
    <source>
        <dbReference type="SAM" id="MobiDB-lite"/>
    </source>
</evidence>
<evidence type="ECO:0000256" key="2">
    <source>
        <dbReference type="SAM" id="Phobius"/>
    </source>
</evidence>
<feature type="compositionally biased region" description="Basic and acidic residues" evidence="1">
    <location>
        <begin position="14"/>
        <end position="24"/>
    </location>
</feature>
<keyword evidence="2" id="KW-0812">Transmembrane</keyword>